<sequence>MNLTWRNPPAHHWYAAKKPCLSLQCRSSTAHQTAVVRFRSGRLRDEIPEQDKFRLYALATTAWKTLNNVLLLDS</sequence>
<evidence type="ECO:0000313" key="2">
    <source>
        <dbReference type="Proteomes" id="UP000887159"/>
    </source>
</evidence>
<protein>
    <submittedName>
        <fullName evidence="1">Uncharacterized protein</fullName>
    </submittedName>
</protein>
<accession>A0A8X6R6Z4</accession>
<dbReference type="Proteomes" id="UP000887159">
    <property type="component" value="Unassembled WGS sequence"/>
</dbReference>
<organism evidence="1 2">
    <name type="scientific">Trichonephila clavipes</name>
    <name type="common">Golden silk orbweaver</name>
    <name type="synonym">Nephila clavipes</name>
    <dbReference type="NCBI Taxonomy" id="2585209"/>
    <lineage>
        <taxon>Eukaryota</taxon>
        <taxon>Metazoa</taxon>
        <taxon>Ecdysozoa</taxon>
        <taxon>Arthropoda</taxon>
        <taxon>Chelicerata</taxon>
        <taxon>Arachnida</taxon>
        <taxon>Araneae</taxon>
        <taxon>Araneomorphae</taxon>
        <taxon>Entelegynae</taxon>
        <taxon>Araneoidea</taxon>
        <taxon>Nephilidae</taxon>
        <taxon>Trichonephila</taxon>
    </lineage>
</organism>
<name>A0A8X6R6Z4_TRICX</name>
<proteinExistence type="predicted"/>
<dbReference type="EMBL" id="BMAU01021032">
    <property type="protein sequence ID" value="GFX87259.1"/>
    <property type="molecule type" value="Genomic_DNA"/>
</dbReference>
<evidence type="ECO:0000313" key="1">
    <source>
        <dbReference type="EMBL" id="GFX87259.1"/>
    </source>
</evidence>
<keyword evidence="2" id="KW-1185">Reference proteome</keyword>
<gene>
    <name evidence="1" type="ORF">TNCV_3819891</name>
</gene>
<reference evidence="1" key="1">
    <citation type="submission" date="2020-08" db="EMBL/GenBank/DDBJ databases">
        <title>Multicomponent nature underlies the extraordinary mechanical properties of spider dragline silk.</title>
        <authorList>
            <person name="Kono N."/>
            <person name="Nakamura H."/>
            <person name="Mori M."/>
            <person name="Yoshida Y."/>
            <person name="Ohtoshi R."/>
            <person name="Malay A.D."/>
            <person name="Moran D.A.P."/>
            <person name="Tomita M."/>
            <person name="Numata K."/>
            <person name="Arakawa K."/>
        </authorList>
    </citation>
    <scope>NUCLEOTIDE SEQUENCE</scope>
</reference>
<dbReference type="AlphaFoldDB" id="A0A8X6R6Z4"/>
<comment type="caution">
    <text evidence="1">The sequence shown here is derived from an EMBL/GenBank/DDBJ whole genome shotgun (WGS) entry which is preliminary data.</text>
</comment>